<dbReference type="Pfam" id="PF00593">
    <property type="entry name" value="TonB_dep_Rec_b-barrel"/>
    <property type="match status" value="1"/>
</dbReference>
<proteinExistence type="inferred from homology"/>
<sequence>MNRTFLRSGVCFAALLLSSATAYAQAVDVGPAVAANASTDQAADTAEPDDIIVTGSRIRQSPLEQRSPVVSLDSAALAQTGLTSVADILQRLPSAAGGLNTKANNSGNIGNPQDGGGVGAGSAEIDLRYLLAKRTLVLVDGLRYVNGASASGIPGTVDLNSIPNSSIERIEVLQSGQSPLYGSDAIAGVVNIITKSSQQGLRMSGQFGTFRAGDGHSYNGDISYGVKGPSTSMVIGASYVKEGSVRTRDREISQFPNPGQTSCTDPRGGCSGAALGGRIVFNAGNAIRPQGGTITVRQNGLTTRGVYDPTLVGGDFRAFTAADRFNFAPFNYFLTPSERYGVFGSFKQELGSDINLRLKAVYNRRNSQNQAAFLPLNVGPDAGTGTLTDRISIDATNPFNPFGVTLSAGGAGQPPANYALIGRRLVEAGQRTYDQQVDTMTLSATLDGKFQIGNKRFYWDVNAIQGLNDAKQVFTGNINTQRLAQALGPLAQCTGECVPFNIFGGAGSITPQMLAFVGFTERAKSNQELRDYTANLSGELFDLPGGPVGIAVGYEHRYQKGSFTPDPLIQAGFGADIPAQAARGAFNSDEVYGEIRIPLLKDVPFFSSLEASGAVRHVNYSTSGSNTTFTATGLWKPVPDLLLRGSFAEGFRAPSIGELFGAQSRSDIGVPDPCSNIAGSRYQASATVRANCTANGVPANGSYQEPIGQLGVTTGGNRALAPETSKTWLFGGVISPAFVRESGFASQFALEANYYDIKVSGAIASTNPQVTLARCAEAGDALSCTNVVRSSSGRISSIIGLLQNIGQIRTRGIDLTLNYRSPQTGAGIFGLSLNGNHLMKYTETTPTSTGFSAISYRGTTRGSPDQSYPKFKGTGVVSWSLADFEASFTGRYINHVTENTGNRLGNTFYGDVQLIFAPGFLDRKVDFTIGVRNVFDQDPPACTTCTGPNYDPTTYDVPGQFGYLRVSYRM</sequence>
<dbReference type="Pfam" id="PF07715">
    <property type="entry name" value="Plug"/>
    <property type="match status" value="1"/>
</dbReference>
<feature type="domain" description="TonB-dependent receptor-like beta-barrel" evidence="6">
    <location>
        <begin position="392"/>
        <end position="913"/>
    </location>
</feature>
<keyword evidence="3" id="KW-0998">Cell outer membrane</keyword>
<feature type="chain" id="PRO_5047485975" evidence="5">
    <location>
        <begin position="25"/>
        <end position="970"/>
    </location>
</feature>
<evidence type="ECO:0000256" key="2">
    <source>
        <dbReference type="ARBA" id="ARBA00023136"/>
    </source>
</evidence>
<dbReference type="InterPro" id="IPR036942">
    <property type="entry name" value="Beta-barrel_TonB_sf"/>
</dbReference>
<evidence type="ECO:0000259" key="6">
    <source>
        <dbReference type="Pfam" id="PF00593"/>
    </source>
</evidence>
<comment type="caution">
    <text evidence="8">The sequence shown here is derived from an EMBL/GenBank/DDBJ whole genome shotgun (WGS) entry which is preliminary data.</text>
</comment>
<organism evidence="8 9">
    <name type="scientific">Sphingomonas mollis</name>
    <dbReference type="NCBI Taxonomy" id="2795726"/>
    <lineage>
        <taxon>Bacteria</taxon>
        <taxon>Pseudomonadati</taxon>
        <taxon>Pseudomonadota</taxon>
        <taxon>Alphaproteobacteria</taxon>
        <taxon>Sphingomonadales</taxon>
        <taxon>Sphingomonadaceae</taxon>
        <taxon>Sphingomonas</taxon>
    </lineage>
</organism>
<dbReference type="PANTHER" id="PTHR47234:SF2">
    <property type="entry name" value="TONB-DEPENDENT RECEPTOR"/>
    <property type="match status" value="1"/>
</dbReference>
<dbReference type="InterPro" id="IPR012910">
    <property type="entry name" value="Plug_dom"/>
</dbReference>
<evidence type="ECO:0000256" key="1">
    <source>
        <dbReference type="ARBA" id="ARBA00004442"/>
    </source>
</evidence>
<keyword evidence="9" id="KW-1185">Reference proteome</keyword>
<dbReference type="PANTHER" id="PTHR47234">
    <property type="match status" value="1"/>
</dbReference>
<evidence type="ECO:0000313" key="9">
    <source>
        <dbReference type="Proteomes" id="UP000640426"/>
    </source>
</evidence>
<name>A0ABS0XTH2_9SPHN</name>
<comment type="similarity">
    <text evidence="4">Belongs to the TonB-dependent receptor family.</text>
</comment>
<dbReference type="RefSeq" id="WP_199040637.1">
    <property type="nucleotide sequence ID" value="NZ_JAELXS010000011.1"/>
</dbReference>
<accession>A0ABS0XTH2</accession>
<dbReference type="EMBL" id="JAELXS010000011">
    <property type="protein sequence ID" value="MBJ6123355.1"/>
    <property type="molecule type" value="Genomic_DNA"/>
</dbReference>
<evidence type="ECO:0000313" key="8">
    <source>
        <dbReference type="EMBL" id="MBJ6123355.1"/>
    </source>
</evidence>
<evidence type="ECO:0000256" key="4">
    <source>
        <dbReference type="RuleBase" id="RU003357"/>
    </source>
</evidence>
<evidence type="ECO:0000259" key="7">
    <source>
        <dbReference type="Pfam" id="PF07715"/>
    </source>
</evidence>
<feature type="signal peptide" evidence="5">
    <location>
        <begin position="1"/>
        <end position="24"/>
    </location>
</feature>
<feature type="domain" description="TonB-dependent receptor plug" evidence="7">
    <location>
        <begin position="65"/>
        <end position="189"/>
    </location>
</feature>
<dbReference type="SUPFAM" id="SSF56935">
    <property type="entry name" value="Porins"/>
    <property type="match status" value="1"/>
</dbReference>
<gene>
    <name evidence="8" type="ORF">JAO74_16330</name>
</gene>
<evidence type="ECO:0000256" key="5">
    <source>
        <dbReference type="SAM" id="SignalP"/>
    </source>
</evidence>
<evidence type="ECO:0000256" key="3">
    <source>
        <dbReference type="ARBA" id="ARBA00023237"/>
    </source>
</evidence>
<dbReference type="Gene3D" id="2.170.130.10">
    <property type="entry name" value="TonB-dependent receptor, plug domain"/>
    <property type="match status" value="1"/>
</dbReference>
<keyword evidence="5" id="KW-0732">Signal</keyword>
<protein>
    <submittedName>
        <fullName evidence="8">TonB-dependent receptor</fullName>
    </submittedName>
</protein>
<dbReference type="Gene3D" id="2.40.170.20">
    <property type="entry name" value="TonB-dependent receptor, beta-barrel domain"/>
    <property type="match status" value="1"/>
</dbReference>
<reference evidence="9" key="1">
    <citation type="submission" date="2020-12" db="EMBL/GenBank/DDBJ databases">
        <title>Hymenobacter sp.</title>
        <authorList>
            <person name="Kim M.K."/>
        </authorList>
    </citation>
    <scope>NUCLEOTIDE SEQUENCE [LARGE SCALE GENOMIC DNA]</scope>
    <source>
        <strain evidence="9">BT553</strain>
    </source>
</reference>
<keyword evidence="2 4" id="KW-0472">Membrane</keyword>
<dbReference type="Proteomes" id="UP000640426">
    <property type="component" value="Unassembled WGS sequence"/>
</dbReference>
<dbReference type="InterPro" id="IPR000531">
    <property type="entry name" value="Beta-barrel_TonB"/>
</dbReference>
<keyword evidence="4" id="KW-0798">TonB box</keyword>
<comment type="subcellular location">
    <subcellularLocation>
        <location evidence="1 4">Cell outer membrane</location>
    </subcellularLocation>
</comment>
<keyword evidence="8" id="KW-0675">Receptor</keyword>
<dbReference type="InterPro" id="IPR037066">
    <property type="entry name" value="Plug_dom_sf"/>
</dbReference>